<dbReference type="GO" id="GO:0005829">
    <property type="term" value="C:cytosol"/>
    <property type="evidence" value="ECO:0007669"/>
    <property type="project" value="TreeGrafter"/>
</dbReference>
<dbReference type="PANTHER" id="PTHR22617:SF23">
    <property type="entry name" value="CHEMOTAXIS PROTEIN CHEW"/>
    <property type="match status" value="1"/>
</dbReference>
<keyword evidence="3" id="KW-1185">Reference proteome</keyword>
<reference evidence="2 3" key="1">
    <citation type="submission" date="2018-10" db="EMBL/GenBank/DDBJ databases">
        <title>Oceanobacillus sp. YLB-02 draft genome.</title>
        <authorList>
            <person name="Yu L."/>
        </authorList>
    </citation>
    <scope>NUCLEOTIDE SEQUENCE [LARGE SCALE GENOMIC DNA]</scope>
    <source>
        <strain evidence="2 3">YLB-02</strain>
    </source>
</reference>
<dbReference type="PROSITE" id="PS50851">
    <property type="entry name" value="CHEW"/>
    <property type="match status" value="1"/>
</dbReference>
<evidence type="ECO:0000313" key="2">
    <source>
        <dbReference type="EMBL" id="RLL46683.1"/>
    </source>
</evidence>
<evidence type="ECO:0000313" key="3">
    <source>
        <dbReference type="Proteomes" id="UP000270219"/>
    </source>
</evidence>
<feature type="domain" description="CheW-like" evidence="1">
    <location>
        <begin position="1"/>
        <end position="140"/>
    </location>
</feature>
<gene>
    <name evidence="2" type="ORF">D8M04_05615</name>
</gene>
<dbReference type="AlphaFoldDB" id="A0A498D8H2"/>
<dbReference type="SMART" id="SM00260">
    <property type="entry name" value="CheW"/>
    <property type="match status" value="1"/>
</dbReference>
<evidence type="ECO:0000259" key="1">
    <source>
        <dbReference type="PROSITE" id="PS50851"/>
    </source>
</evidence>
<dbReference type="GO" id="GO:0006935">
    <property type="term" value="P:chemotaxis"/>
    <property type="evidence" value="ECO:0007669"/>
    <property type="project" value="InterPro"/>
</dbReference>
<comment type="caution">
    <text evidence="2">The sequence shown here is derived from an EMBL/GenBank/DDBJ whole genome shotgun (WGS) entry which is preliminary data.</text>
</comment>
<dbReference type="InterPro" id="IPR002545">
    <property type="entry name" value="CheW-lke_dom"/>
</dbReference>
<dbReference type="PANTHER" id="PTHR22617">
    <property type="entry name" value="CHEMOTAXIS SENSOR HISTIDINE KINASE-RELATED"/>
    <property type="match status" value="1"/>
</dbReference>
<dbReference type="GO" id="GO:0007165">
    <property type="term" value="P:signal transduction"/>
    <property type="evidence" value="ECO:0007669"/>
    <property type="project" value="InterPro"/>
</dbReference>
<dbReference type="SUPFAM" id="SSF50341">
    <property type="entry name" value="CheW-like"/>
    <property type="match status" value="1"/>
</dbReference>
<dbReference type="OrthoDB" id="9794382at2"/>
<dbReference type="InterPro" id="IPR039315">
    <property type="entry name" value="CheW"/>
</dbReference>
<accession>A0A498D8H2</accession>
<dbReference type="Proteomes" id="UP000270219">
    <property type="component" value="Unassembled WGS sequence"/>
</dbReference>
<dbReference type="EMBL" id="RCHR01000002">
    <property type="protein sequence ID" value="RLL46683.1"/>
    <property type="molecule type" value="Genomic_DNA"/>
</dbReference>
<dbReference type="Gene3D" id="2.30.30.40">
    <property type="entry name" value="SH3 Domains"/>
    <property type="match status" value="1"/>
</dbReference>
<dbReference type="InterPro" id="IPR036061">
    <property type="entry name" value="CheW-like_dom_sf"/>
</dbReference>
<name>A0A498D8H2_9BACI</name>
<proteinExistence type="predicted"/>
<dbReference type="RefSeq" id="WP_121521934.1">
    <property type="nucleotide sequence ID" value="NZ_RCHR01000002.1"/>
</dbReference>
<protein>
    <submittedName>
        <fullName evidence="2">Purine-binding chemotaxis protein CheW</fullName>
    </submittedName>
</protein>
<dbReference type="Pfam" id="PF01584">
    <property type="entry name" value="CheW"/>
    <property type="match status" value="1"/>
</dbReference>
<sequence length="149" mass="16499">MKYVIFTLQDQSFAVNVDQVISIERLQEITMIPRTSAFIKGVTVIRGVTTPIIDLKERLWVDETAQTDDTRILVVHIQGMQIGFIIDAATAVMDIDEAVIEPAPQIATGTGETFIKSVANLEDGLLMILDLNTMVNPLEKQELEEVAAK</sequence>
<dbReference type="Gene3D" id="2.40.50.180">
    <property type="entry name" value="CheA-289, Domain 4"/>
    <property type="match status" value="1"/>
</dbReference>
<organism evidence="2 3">
    <name type="scientific">Oceanobacillus piezotolerans</name>
    <dbReference type="NCBI Taxonomy" id="2448030"/>
    <lineage>
        <taxon>Bacteria</taxon>
        <taxon>Bacillati</taxon>
        <taxon>Bacillota</taxon>
        <taxon>Bacilli</taxon>
        <taxon>Bacillales</taxon>
        <taxon>Bacillaceae</taxon>
        <taxon>Oceanobacillus</taxon>
    </lineage>
</organism>